<reference evidence="1" key="1">
    <citation type="journal article" date="2021" name="PeerJ">
        <title>Extensive microbial diversity within the chicken gut microbiome revealed by metagenomics and culture.</title>
        <authorList>
            <person name="Gilroy R."/>
            <person name="Ravi A."/>
            <person name="Getino M."/>
            <person name="Pursley I."/>
            <person name="Horton D.L."/>
            <person name="Alikhan N.F."/>
            <person name="Baker D."/>
            <person name="Gharbi K."/>
            <person name="Hall N."/>
            <person name="Watson M."/>
            <person name="Adriaenssens E.M."/>
            <person name="Foster-Nyarko E."/>
            <person name="Jarju S."/>
            <person name="Secka A."/>
            <person name="Antonio M."/>
            <person name="Oren A."/>
            <person name="Chaudhuri R.R."/>
            <person name="La Ragione R."/>
            <person name="Hildebrand F."/>
            <person name="Pallen M.J."/>
        </authorList>
    </citation>
    <scope>NUCLEOTIDE SEQUENCE</scope>
    <source>
        <strain evidence="1">ChiHjej12B11-14209</strain>
    </source>
</reference>
<evidence type="ECO:0000313" key="1">
    <source>
        <dbReference type="EMBL" id="HIZ45482.1"/>
    </source>
</evidence>
<reference evidence="1" key="2">
    <citation type="submission" date="2021-04" db="EMBL/GenBank/DDBJ databases">
        <authorList>
            <person name="Gilroy R."/>
        </authorList>
    </citation>
    <scope>NUCLEOTIDE SEQUENCE</scope>
    <source>
        <strain evidence="1">ChiHjej12B11-14209</strain>
    </source>
</reference>
<evidence type="ECO:0008006" key="3">
    <source>
        <dbReference type="Google" id="ProtNLM"/>
    </source>
</evidence>
<name>A0A9D2EXY8_9ACTN</name>
<dbReference type="EMBL" id="DXBM01000009">
    <property type="protein sequence ID" value="HIZ45482.1"/>
    <property type="molecule type" value="Genomic_DNA"/>
</dbReference>
<proteinExistence type="predicted"/>
<dbReference type="AlphaFoldDB" id="A0A9D2EXY8"/>
<sequence>MRAATALADITPHGTFYMEGYANDVRRQPALGVHDAPCAVLLLLEVGEVRVLFVSLDVCIVSAEGSRLLREGLSSCLGLPEENIVISAIHSHSCPNGFEGEGGIVGVHSHGYVEMASGRVIEAATGLEGALVEVTPELASLHVRGWYSNRNDRERPFDDSVHVLRLRAEDGTVAGAMLNFNCHATVVGPFNRYLTTDVMGGVRARVADWVGCVPYTFTGASADLGNRQFRRGNDFAELERVSCGIASAIMEGAEFAPVELVEPGISSFSRRVSYNNEDYFDQYRAQLADVTAVLDDPETGFDERKLADTERQLLESQLSIHDVDFTIKMRTIDFGGVVFVTFPGELASDLGVRVKEAFGDRVAIVIGYANDYQGYFVPEGDFGGTSYESYVTKMPRGGIERVLDEYEESL</sequence>
<evidence type="ECO:0000313" key="2">
    <source>
        <dbReference type="Proteomes" id="UP000824062"/>
    </source>
</evidence>
<protein>
    <recommendedName>
        <fullName evidence="3">Neutral/alkaline non-lysosomal ceramidase N-terminal domain-containing protein</fullName>
    </recommendedName>
</protein>
<comment type="caution">
    <text evidence="1">The sequence shown here is derived from an EMBL/GenBank/DDBJ whole genome shotgun (WGS) entry which is preliminary data.</text>
</comment>
<dbReference type="Proteomes" id="UP000824062">
    <property type="component" value="Unassembled WGS sequence"/>
</dbReference>
<accession>A0A9D2EXY8</accession>
<organism evidence="1 2">
    <name type="scientific">Candidatus Olsenella pullistercoris</name>
    <dbReference type="NCBI Taxonomy" id="2838712"/>
    <lineage>
        <taxon>Bacteria</taxon>
        <taxon>Bacillati</taxon>
        <taxon>Actinomycetota</taxon>
        <taxon>Coriobacteriia</taxon>
        <taxon>Coriobacteriales</taxon>
        <taxon>Atopobiaceae</taxon>
        <taxon>Olsenella</taxon>
    </lineage>
</organism>
<gene>
    <name evidence="1" type="ORF">IAA19_00440</name>
</gene>